<dbReference type="InterPro" id="IPR008988">
    <property type="entry name" value="Transcriptional_repressor_C"/>
</dbReference>
<dbReference type="NCBIfam" id="TIGR00121">
    <property type="entry name" value="birA_ligase"/>
    <property type="match status" value="1"/>
</dbReference>
<comment type="caution">
    <text evidence="7">The sequence shown here is derived from an EMBL/GenBank/DDBJ whole genome shotgun (WGS) entry which is preliminary data.</text>
</comment>
<keyword evidence="4 5" id="KW-0092">Biotin</keyword>
<dbReference type="CDD" id="cd16442">
    <property type="entry name" value="BPL"/>
    <property type="match status" value="1"/>
</dbReference>
<keyword evidence="5" id="KW-0804">Transcription</keyword>
<dbReference type="Pfam" id="PF03099">
    <property type="entry name" value="BPL_LplA_LipB"/>
    <property type="match status" value="1"/>
</dbReference>
<dbReference type="InterPro" id="IPR013196">
    <property type="entry name" value="HTH_11"/>
</dbReference>
<dbReference type="GO" id="GO:0003677">
    <property type="term" value="F:DNA binding"/>
    <property type="evidence" value="ECO:0007669"/>
    <property type="project" value="UniProtKB-UniRule"/>
</dbReference>
<keyword evidence="2 5" id="KW-0547">Nucleotide-binding</keyword>
<comment type="catalytic activity">
    <reaction evidence="5">
        <text>biotin + L-lysyl-[protein] + ATP = N(6)-biotinyl-L-lysyl-[protein] + AMP + diphosphate + H(+)</text>
        <dbReference type="Rhea" id="RHEA:11756"/>
        <dbReference type="Rhea" id="RHEA-COMP:9752"/>
        <dbReference type="Rhea" id="RHEA-COMP:10505"/>
        <dbReference type="ChEBI" id="CHEBI:15378"/>
        <dbReference type="ChEBI" id="CHEBI:29969"/>
        <dbReference type="ChEBI" id="CHEBI:30616"/>
        <dbReference type="ChEBI" id="CHEBI:33019"/>
        <dbReference type="ChEBI" id="CHEBI:57586"/>
        <dbReference type="ChEBI" id="CHEBI:83144"/>
        <dbReference type="ChEBI" id="CHEBI:456215"/>
        <dbReference type="EC" id="6.3.4.15"/>
    </reaction>
</comment>
<dbReference type="EMBL" id="SGXF01000001">
    <property type="protein sequence ID" value="RZT02464.1"/>
    <property type="molecule type" value="Genomic_DNA"/>
</dbReference>
<keyword evidence="5" id="KW-0805">Transcription regulation</keyword>
<evidence type="ECO:0000256" key="1">
    <source>
        <dbReference type="ARBA" id="ARBA00022598"/>
    </source>
</evidence>
<dbReference type="GO" id="GO:0016740">
    <property type="term" value="F:transferase activity"/>
    <property type="evidence" value="ECO:0007669"/>
    <property type="project" value="UniProtKB-ARBA"/>
</dbReference>
<dbReference type="Gene3D" id="3.30.930.10">
    <property type="entry name" value="Bira Bifunctional Protein, Domain 2"/>
    <property type="match status" value="1"/>
</dbReference>
<dbReference type="InterPro" id="IPR003142">
    <property type="entry name" value="BPL_C"/>
</dbReference>
<dbReference type="CDD" id="cd00090">
    <property type="entry name" value="HTH_ARSR"/>
    <property type="match status" value="1"/>
</dbReference>
<dbReference type="GO" id="GO:0005524">
    <property type="term" value="F:ATP binding"/>
    <property type="evidence" value="ECO:0007669"/>
    <property type="project" value="UniProtKB-UniRule"/>
</dbReference>
<gene>
    <name evidence="5" type="primary">birA</name>
    <name evidence="7" type="ORF">EV209_0583</name>
</gene>
<dbReference type="InterPro" id="IPR036388">
    <property type="entry name" value="WH-like_DNA-bd_sf"/>
</dbReference>
<dbReference type="PANTHER" id="PTHR12835">
    <property type="entry name" value="BIOTIN PROTEIN LIGASE"/>
    <property type="match status" value="1"/>
</dbReference>
<dbReference type="HAMAP" id="MF_00978">
    <property type="entry name" value="Bifunct_BirA"/>
    <property type="match status" value="1"/>
</dbReference>
<dbReference type="InterPro" id="IPR011991">
    <property type="entry name" value="ArsR-like_HTH"/>
</dbReference>
<comment type="caution">
    <text evidence="5">Lacks conserved residue(s) required for the propagation of feature annotation.</text>
</comment>
<dbReference type="EC" id="6.3.4.15" evidence="5"/>
<dbReference type="SUPFAM" id="SSF50037">
    <property type="entry name" value="C-terminal domain of transcriptional repressors"/>
    <property type="match status" value="1"/>
</dbReference>
<keyword evidence="1 5" id="KW-0436">Ligase</keyword>
<dbReference type="InterPro" id="IPR004408">
    <property type="entry name" value="Biotin_CoA_COase_ligase"/>
</dbReference>
<name>A0A4Q7PNK5_9FIRM</name>
<protein>
    <recommendedName>
        <fullName evidence="5">Bifunctional ligase/repressor BirA</fullName>
    </recommendedName>
    <alternativeName>
        <fullName evidence="5">Biotin--[acetyl-CoA-carboxylase] ligase</fullName>
        <ecNumber evidence="5">6.3.4.15</ecNumber>
    </alternativeName>
    <alternativeName>
        <fullName evidence="5">Biotin--protein ligase</fullName>
    </alternativeName>
    <alternativeName>
        <fullName evidence="5">Biotin-[acetyl-CoA carboxylase] synthetase</fullName>
    </alternativeName>
</protein>
<feature type="binding site" evidence="5">
    <location>
        <begin position="89"/>
        <end position="91"/>
    </location>
    <ligand>
        <name>biotin</name>
        <dbReference type="ChEBI" id="CHEBI:57586"/>
    </ligand>
</feature>
<dbReference type="GO" id="GO:0004077">
    <property type="term" value="F:biotin--[biotin carboxyl-carrier protein] ligase activity"/>
    <property type="evidence" value="ECO:0007669"/>
    <property type="project" value="UniProtKB-UniRule"/>
</dbReference>
<dbReference type="PANTHER" id="PTHR12835:SF5">
    <property type="entry name" value="BIOTIN--PROTEIN LIGASE"/>
    <property type="match status" value="1"/>
</dbReference>
<evidence type="ECO:0000256" key="4">
    <source>
        <dbReference type="ARBA" id="ARBA00023267"/>
    </source>
</evidence>
<dbReference type="Gene3D" id="1.10.10.10">
    <property type="entry name" value="Winged helix-like DNA-binding domain superfamily/Winged helix DNA-binding domain"/>
    <property type="match status" value="1"/>
</dbReference>
<evidence type="ECO:0000313" key="8">
    <source>
        <dbReference type="Proteomes" id="UP000292927"/>
    </source>
</evidence>
<dbReference type="Gene3D" id="2.30.30.100">
    <property type="match status" value="1"/>
</dbReference>
<dbReference type="InterPro" id="IPR045864">
    <property type="entry name" value="aa-tRNA-synth_II/BPL/LPL"/>
</dbReference>
<keyword evidence="8" id="KW-1185">Reference proteome</keyword>
<comment type="similarity">
    <text evidence="5">Belongs to the biotin--protein ligase family.</text>
</comment>
<evidence type="ECO:0000256" key="5">
    <source>
        <dbReference type="HAMAP-Rule" id="MF_00978"/>
    </source>
</evidence>
<evidence type="ECO:0000313" key="7">
    <source>
        <dbReference type="EMBL" id="RZT02464.1"/>
    </source>
</evidence>
<dbReference type="GO" id="GO:0006355">
    <property type="term" value="P:regulation of DNA-templated transcription"/>
    <property type="evidence" value="ECO:0007669"/>
    <property type="project" value="UniProtKB-UniRule"/>
</dbReference>
<feature type="binding site" evidence="5">
    <location>
        <position position="113"/>
    </location>
    <ligand>
        <name>biotin</name>
        <dbReference type="ChEBI" id="CHEBI:57586"/>
    </ligand>
</feature>
<proteinExistence type="inferred from homology"/>
<dbReference type="GO" id="GO:0005737">
    <property type="term" value="C:cytoplasm"/>
    <property type="evidence" value="ECO:0007669"/>
    <property type="project" value="TreeGrafter"/>
</dbReference>
<accession>A0A4Q7PNK5</accession>
<dbReference type="Pfam" id="PF02237">
    <property type="entry name" value="BPL_C"/>
    <property type="match status" value="1"/>
</dbReference>
<evidence type="ECO:0000259" key="6">
    <source>
        <dbReference type="PROSITE" id="PS51733"/>
    </source>
</evidence>
<feature type="binding site" evidence="5">
    <location>
        <position position="184"/>
    </location>
    <ligand>
        <name>biotin</name>
        <dbReference type="ChEBI" id="CHEBI:57586"/>
    </ligand>
</feature>
<dbReference type="InterPro" id="IPR030855">
    <property type="entry name" value="Bifunct_BirA"/>
</dbReference>
<reference evidence="7 8" key="1">
    <citation type="submission" date="2019-02" db="EMBL/GenBank/DDBJ databases">
        <title>Genomic Encyclopedia of Type Strains, Phase IV (KMG-IV): sequencing the most valuable type-strain genomes for metagenomic binning, comparative biology and taxonomic classification.</title>
        <authorList>
            <person name="Goeker M."/>
        </authorList>
    </citation>
    <scope>NUCLEOTIDE SEQUENCE [LARGE SCALE GENOMIC DNA]</scope>
    <source>
        <strain evidence="7 8">DSM 29486</strain>
    </source>
</reference>
<keyword evidence="3 5" id="KW-0067">ATP-binding</keyword>
<dbReference type="Proteomes" id="UP000292927">
    <property type="component" value="Unassembled WGS sequence"/>
</dbReference>
<evidence type="ECO:0000256" key="2">
    <source>
        <dbReference type="ARBA" id="ARBA00022741"/>
    </source>
</evidence>
<sequence length="324" mass="35886">MKTRILTLLQEAEGYLSGQELCEKLGVSRTAIWKWIKKLKEEGYEIQAVPNRGYRLVARPDKVTEEACLSQMDTAWAGRNIRYFPITDSTNTRARALAEEGAPHGTLVIAEEQTGGKGRRGRNWSSPAGTAVYMTILLRPVIAPQNASMLTLVMALAVEEGIRRVSGLDTMIKWPNDVVAEGKKLCGILTEMSADMDGIRYVVIGAGINANQEAFPEELAAASSLRILKGKKVERSVLIAETMKAFEKYYEIFVRTQDMSGLKEVYERRLANMGRQVRVLDSQPWTGTARGIDRSGELLVEDGEGRVHTVLSGEVSVRGIYGYV</sequence>
<organism evidence="7 8">
    <name type="scientific">Cuneatibacter caecimuris</name>
    <dbReference type="NCBI Taxonomy" id="1796618"/>
    <lineage>
        <taxon>Bacteria</taxon>
        <taxon>Bacillati</taxon>
        <taxon>Bacillota</taxon>
        <taxon>Clostridia</taxon>
        <taxon>Lachnospirales</taxon>
        <taxon>Lachnospiraceae</taxon>
        <taxon>Cuneatibacter</taxon>
    </lineage>
</organism>
<keyword evidence="5" id="KW-0678">Repressor</keyword>
<dbReference type="GO" id="GO:0009249">
    <property type="term" value="P:protein lipoylation"/>
    <property type="evidence" value="ECO:0007669"/>
    <property type="project" value="UniProtKB-ARBA"/>
</dbReference>
<dbReference type="PROSITE" id="PS51733">
    <property type="entry name" value="BPL_LPL_CATALYTIC"/>
    <property type="match status" value="1"/>
</dbReference>
<dbReference type="SUPFAM" id="SSF46785">
    <property type="entry name" value="Winged helix' DNA-binding domain"/>
    <property type="match status" value="1"/>
</dbReference>
<dbReference type="SUPFAM" id="SSF55681">
    <property type="entry name" value="Class II aaRS and biotin synthetases"/>
    <property type="match status" value="1"/>
</dbReference>
<dbReference type="Pfam" id="PF08279">
    <property type="entry name" value="HTH_11"/>
    <property type="match status" value="1"/>
</dbReference>
<feature type="DNA-binding region" description="H-T-H motif" evidence="5">
    <location>
        <begin position="18"/>
        <end position="37"/>
    </location>
</feature>
<dbReference type="AlphaFoldDB" id="A0A4Q7PNK5"/>
<dbReference type="RefSeq" id="WP_130432867.1">
    <property type="nucleotide sequence ID" value="NZ_SGXF01000001.1"/>
</dbReference>
<keyword evidence="5" id="KW-0238">DNA-binding</keyword>
<evidence type="ECO:0000256" key="3">
    <source>
        <dbReference type="ARBA" id="ARBA00022840"/>
    </source>
</evidence>
<dbReference type="InterPro" id="IPR036390">
    <property type="entry name" value="WH_DNA-bd_sf"/>
</dbReference>
<feature type="domain" description="BPL/LPL catalytic" evidence="6">
    <location>
        <begin position="69"/>
        <end position="254"/>
    </location>
</feature>
<dbReference type="InterPro" id="IPR004143">
    <property type="entry name" value="BPL_LPL_catalytic"/>
</dbReference>
<comment type="function">
    <text evidence="5">Acts both as a biotin--[acetyl-CoA-carboxylase] ligase and a repressor.</text>
</comment>
<dbReference type="OrthoDB" id="9807064at2"/>